<proteinExistence type="predicted"/>
<dbReference type="AlphaFoldDB" id="A0A1Y3BS03"/>
<feature type="non-terminal residue" evidence="4">
    <location>
        <position position="132"/>
    </location>
</feature>
<reference evidence="4 5" key="1">
    <citation type="submission" date="2017-03" db="EMBL/GenBank/DDBJ databases">
        <title>Genome Survey of Euroglyphus maynei.</title>
        <authorList>
            <person name="Arlian L.G."/>
            <person name="Morgan M.S."/>
            <person name="Rider S.D."/>
        </authorList>
    </citation>
    <scope>NUCLEOTIDE SEQUENCE [LARGE SCALE GENOMIC DNA]</scope>
    <source>
        <strain evidence="4">Arlian Lab</strain>
        <tissue evidence="4">Whole body</tissue>
    </source>
</reference>
<dbReference type="Gene3D" id="3.30.40.10">
    <property type="entry name" value="Zinc/RING finger domain, C3HC4 (zinc finger)"/>
    <property type="match status" value="1"/>
</dbReference>
<dbReference type="SUPFAM" id="SSF57903">
    <property type="entry name" value="FYVE/PHD zinc finger"/>
    <property type="match status" value="1"/>
</dbReference>
<feature type="compositionally biased region" description="Basic and acidic residues" evidence="3">
    <location>
        <begin position="56"/>
        <end position="73"/>
    </location>
</feature>
<feature type="compositionally biased region" description="Polar residues" evidence="3">
    <location>
        <begin position="83"/>
        <end position="101"/>
    </location>
</feature>
<dbReference type="InterPro" id="IPR011011">
    <property type="entry name" value="Znf_FYVE_PHD"/>
</dbReference>
<feature type="region of interest" description="Disordered" evidence="3">
    <location>
        <begin position="53"/>
        <end position="104"/>
    </location>
</feature>
<dbReference type="InterPro" id="IPR028651">
    <property type="entry name" value="ING_fam"/>
</dbReference>
<name>A0A1Y3BS03_EURMA</name>
<keyword evidence="5" id="KW-1185">Reference proteome</keyword>
<sequence length="132" mass="14613">MNLSGSNAIAAIASQAIVQTSQSNTVGRKTASLKASYEAINSNNGLSNFYQFNANRSDEERNGGDQSEPMDRLKRSRIRRNRTSNQFNSNLDLSNPGSSDGANADYNMNEPRYCYCDSISYGEMIFCENKDV</sequence>
<dbReference type="InterPro" id="IPR013083">
    <property type="entry name" value="Znf_RING/FYVE/PHD"/>
</dbReference>
<dbReference type="OrthoDB" id="5411773at2759"/>
<dbReference type="PANTHER" id="PTHR10333:SF103">
    <property type="entry name" value="INHIBITOR OF GROWTH PROTEIN 3"/>
    <property type="match status" value="1"/>
</dbReference>
<evidence type="ECO:0000256" key="2">
    <source>
        <dbReference type="ARBA" id="ARBA00023163"/>
    </source>
</evidence>
<gene>
    <name evidence="4" type="ORF">BLA29_011469</name>
</gene>
<organism evidence="4 5">
    <name type="scientific">Euroglyphus maynei</name>
    <name type="common">Mayne's house dust mite</name>
    <dbReference type="NCBI Taxonomy" id="6958"/>
    <lineage>
        <taxon>Eukaryota</taxon>
        <taxon>Metazoa</taxon>
        <taxon>Ecdysozoa</taxon>
        <taxon>Arthropoda</taxon>
        <taxon>Chelicerata</taxon>
        <taxon>Arachnida</taxon>
        <taxon>Acari</taxon>
        <taxon>Acariformes</taxon>
        <taxon>Sarcoptiformes</taxon>
        <taxon>Astigmata</taxon>
        <taxon>Psoroptidia</taxon>
        <taxon>Analgoidea</taxon>
        <taxon>Pyroglyphidae</taxon>
        <taxon>Pyroglyphinae</taxon>
        <taxon>Euroglyphus</taxon>
    </lineage>
</organism>
<dbReference type="EMBL" id="MUJZ01008834">
    <property type="protein sequence ID" value="OTF82356.1"/>
    <property type="molecule type" value="Genomic_DNA"/>
</dbReference>
<evidence type="ECO:0000313" key="5">
    <source>
        <dbReference type="Proteomes" id="UP000194236"/>
    </source>
</evidence>
<evidence type="ECO:0000256" key="3">
    <source>
        <dbReference type="SAM" id="MobiDB-lite"/>
    </source>
</evidence>
<evidence type="ECO:0000256" key="1">
    <source>
        <dbReference type="ARBA" id="ARBA00023015"/>
    </source>
</evidence>
<dbReference type="PANTHER" id="PTHR10333">
    <property type="entry name" value="INHIBITOR OF GROWTH PROTEIN"/>
    <property type="match status" value="1"/>
</dbReference>
<keyword evidence="1" id="KW-0805">Transcription regulation</keyword>
<comment type="caution">
    <text evidence="4">The sequence shown here is derived from an EMBL/GenBank/DDBJ whole genome shotgun (WGS) entry which is preliminary data.</text>
</comment>
<accession>A0A1Y3BS03</accession>
<keyword evidence="2" id="KW-0804">Transcription</keyword>
<evidence type="ECO:0000313" key="4">
    <source>
        <dbReference type="EMBL" id="OTF82356.1"/>
    </source>
</evidence>
<dbReference type="Proteomes" id="UP000194236">
    <property type="component" value="Unassembled WGS sequence"/>
</dbReference>
<protein>
    <submittedName>
        <fullName evidence="4">Uncharacterized protein</fullName>
    </submittedName>
</protein>